<organism evidence="1 2">
    <name type="scientific">Listeria booriae</name>
    <dbReference type="NCBI Taxonomy" id="1552123"/>
    <lineage>
        <taxon>Bacteria</taxon>
        <taxon>Bacillati</taxon>
        <taxon>Bacillota</taxon>
        <taxon>Bacilli</taxon>
        <taxon>Bacillales</taxon>
        <taxon>Listeriaceae</taxon>
        <taxon>Listeria</taxon>
    </lineage>
</organism>
<dbReference type="RefSeq" id="WP_185418108.1">
    <property type="nucleotide sequence ID" value="NZ_JAASTX010000022.1"/>
</dbReference>
<dbReference type="EMBL" id="JAASTX010000022">
    <property type="protein sequence ID" value="MBC1492952.1"/>
    <property type="molecule type" value="Genomic_DNA"/>
</dbReference>
<evidence type="ECO:0008006" key="3">
    <source>
        <dbReference type="Google" id="ProtNLM"/>
    </source>
</evidence>
<protein>
    <recommendedName>
        <fullName evidence="3">RiboL-PSP-HEPN domain-containing protein</fullName>
    </recommendedName>
</protein>
<dbReference type="AlphaFoldDB" id="A0A7X0XF36"/>
<comment type="caution">
    <text evidence="1">The sequence shown here is derived from an EMBL/GenBank/DDBJ whole genome shotgun (WGS) entry which is preliminary data.</text>
</comment>
<proteinExistence type="predicted"/>
<evidence type="ECO:0000313" key="2">
    <source>
        <dbReference type="Proteomes" id="UP000533953"/>
    </source>
</evidence>
<evidence type="ECO:0000313" key="1">
    <source>
        <dbReference type="EMBL" id="MBC1492952.1"/>
    </source>
</evidence>
<sequence length="214" mass="25159">MRYLNKISYPESIGDIYFDFWGIYMEFETKMKTFIFNVLDNSVEDYHLRWNFFAGAVHRKRTEIIRMQINKITFGEANFTFKASNEYIKDFSLNQVVRFAEAYDTEKFSEMLINNNEYLELGGKVTCSIGSAILNIIQIRNGLAHEQRPNIGKYVFDNSRIPNEKVGNRVGTNDIELYKELYSVNYWMEKLIEEANEYGRRHSKQVPSSRTSAS</sequence>
<gene>
    <name evidence="1" type="ORF">HCI99_14115</name>
</gene>
<accession>A0A7X0XF36</accession>
<reference evidence="1 2" key="1">
    <citation type="submission" date="2020-03" db="EMBL/GenBank/DDBJ databases">
        <title>Soil Listeria distribution.</title>
        <authorList>
            <person name="Liao J."/>
            <person name="Wiedmann M."/>
        </authorList>
    </citation>
    <scope>NUCLEOTIDE SEQUENCE [LARGE SCALE GENOMIC DNA]</scope>
    <source>
        <strain evidence="1 2">FSL L7-1547</strain>
    </source>
</reference>
<dbReference type="Proteomes" id="UP000533953">
    <property type="component" value="Unassembled WGS sequence"/>
</dbReference>
<name>A0A7X0XF36_9LIST</name>